<reference evidence="1" key="1">
    <citation type="journal article" date="2022" name="bioRxiv">
        <title>Sequencing and chromosome-scale assembly of the giantPleurodeles waltlgenome.</title>
        <authorList>
            <person name="Brown T."/>
            <person name="Elewa A."/>
            <person name="Iarovenko S."/>
            <person name="Subramanian E."/>
            <person name="Araus A.J."/>
            <person name="Petzold A."/>
            <person name="Susuki M."/>
            <person name="Suzuki K.-i.T."/>
            <person name="Hayashi T."/>
            <person name="Toyoda A."/>
            <person name="Oliveira C."/>
            <person name="Osipova E."/>
            <person name="Leigh N.D."/>
            <person name="Simon A."/>
            <person name="Yun M.H."/>
        </authorList>
    </citation>
    <scope>NUCLEOTIDE SEQUENCE</scope>
    <source>
        <strain evidence="1">20211129_DDA</strain>
        <tissue evidence="1">Liver</tissue>
    </source>
</reference>
<organism evidence="1 2">
    <name type="scientific">Pleurodeles waltl</name>
    <name type="common">Iberian ribbed newt</name>
    <dbReference type="NCBI Taxonomy" id="8319"/>
    <lineage>
        <taxon>Eukaryota</taxon>
        <taxon>Metazoa</taxon>
        <taxon>Chordata</taxon>
        <taxon>Craniata</taxon>
        <taxon>Vertebrata</taxon>
        <taxon>Euteleostomi</taxon>
        <taxon>Amphibia</taxon>
        <taxon>Batrachia</taxon>
        <taxon>Caudata</taxon>
        <taxon>Salamandroidea</taxon>
        <taxon>Salamandridae</taxon>
        <taxon>Pleurodelinae</taxon>
        <taxon>Pleurodeles</taxon>
    </lineage>
</organism>
<proteinExistence type="predicted"/>
<comment type="caution">
    <text evidence="1">The sequence shown here is derived from an EMBL/GenBank/DDBJ whole genome shotgun (WGS) entry which is preliminary data.</text>
</comment>
<evidence type="ECO:0000313" key="1">
    <source>
        <dbReference type="EMBL" id="KAJ1174539.1"/>
    </source>
</evidence>
<evidence type="ECO:0000313" key="2">
    <source>
        <dbReference type="Proteomes" id="UP001066276"/>
    </source>
</evidence>
<accession>A0AAV7TDY4</accession>
<protein>
    <submittedName>
        <fullName evidence="1">Uncharacterized protein</fullName>
    </submittedName>
</protein>
<gene>
    <name evidence="1" type="ORF">NDU88_006360</name>
</gene>
<sequence length="128" mass="13204">MGPRRSPDYCGDWCTPEHSWSSPQRADLSLEVEVAARCVPWTIAEVGRTATAGGSYPGPGGEMCRPPSLPGCVSPTLGLACSYAAACFCWVQASGVLHGAGRCAALPPTGTTSFTANRAAFHPGAATY</sequence>
<dbReference type="EMBL" id="JANPWB010000007">
    <property type="protein sequence ID" value="KAJ1174539.1"/>
    <property type="molecule type" value="Genomic_DNA"/>
</dbReference>
<dbReference type="AlphaFoldDB" id="A0AAV7TDY4"/>
<dbReference type="Proteomes" id="UP001066276">
    <property type="component" value="Chromosome 4_1"/>
</dbReference>
<keyword evidence="2" id="KW-1185">Reference proteome</keyword>
<name>A0AAV7TDY4_PLEWA</name>